<evidence type="ECO:0000313" key="2">
    <source>
        <dbReference type="Proteomes" id="UP000814033"/>
    </source>
</evidence>
<reference evidence="1" key="2">
    <citation type="journal article" date="2022" name="New Phytol.">
        <title>Evolutionary transition to the ectomycorrhizal habit in the genomes of a hyperdiverse lineage of mushroom-forming fungi.</title>
        <authorList>
            <person name="Looney B."/>
            <person name="Miyauchi S."/>
            <person name="Morin E."/>
            <person name="Drula E."/>
            <person name="Courty P.E."/>
            <person name="Kohler A."/>
            <person name="Kuo A."/>
            <person name="LaButti K."/>
            <person name="Pangilinan J."/>
            <person name="Lipzen A."/>
            <person name="Riley R."/>
            <person name="Andreopoulos W."/>
            <person name="He G."/>
            <person name="Johnson J."/>
            <person name="Nolan M."/>
            <person name="Tritt A."/>
            <person name="Barry K.W."/>
            <person name="Grigoriev I.V."/>
            <person name="Nagy L.G."/>
            <person name="Hibbett D."/>
            <person name="Henrissat B."/>
            <person name="Matheny P.B."/>
            <person name="Labbe J."/>
            <person name="Martin F.M."/>
        </authorList>
    </citation>
    <scope>NUCLEOTIDE SEQUENCE</scope>
    <source>
        <strain evidence="1">FP105234-sp</strain>
    </source>
</reference>
<name>A0ACB8R2T0_9AGAM</name>
<dbReference type="Proteomes" id="UP000814033">
    <property type="component" value="Unassembled WGS sequence"/>
</dbReference>
<gene>
    <name evidence="1" type="ORF">FA95DRAFT_1578336</name>
</gene>
<evidence type="ECO:0000313" key="1">
    <source>
        <dbReference type="EMBL" id="KAI0038225.1"/>
    </source>
</evidence>
<keyword evidence="2" id="KW-1185">Reference proteome</keyword>
<accession>A0ACB8R2T0</accession>
<dbReference type="EMBL" id="MU276559">
    <property type="protein sequence ID" value="KAI0038225.1"/>
    <property type="molecule type" value="Genomic_DNA"/>
</dbReference>
<organism evidence="1 2">
    <name type="scientific">Auriscalpium vulgare</name>
    <dbReference type="NCBI Taxonomy" id="40419"/>
    <lineage>
        <taxon>Eukaryota</taxon>
        <taxon>Fungi</taxon>
        <taxon>Dikarya</taxon>
        <taxon>Basidiomycota</taxon>
        <taxon>Agaricomycotina</taxon>
        <taxon>Agaricomycetes</taxon>
        <taxon>Russulales</taxon>
        <taxon>Auriscalpiaceae</taxon>
        <taxon>Auriscalpium</taxon>
    </lineage>
</organism>
<sequence>MRASVNTASTTGELAGLGVLWTENVGGGACRIIVVDPCIARRMLVVVDTVENNAVLRTAWASRREYWQVEMSNLAQQGSRRRMRVCENKVVGAVRTKNYQDCKLWSIELGAWVKLRTAKGNQNSKNIPFSCLFQLHHRRQLLHDAHMRPRPAGERQSMLRAFCCQHLGATAIHACGIGSRWTIIAGELSSSVA</sequence>
<protein>
    <submittedName>
        <fullName evidence="1">Uncharacterized protein</fullName>
    </submittedName>
</protein>
<proteinExistence type="predicted"/>
<comment type="caution">
    <text evidence="1">The sequence shown here is derived from an EMBL/GenBank/DDBJ whole genome shotgun (WGS) entry which is preliminary data.</text>
</comment>
<reference evidence="1" key="1">
    <citation type="submission" date="2021-02" db="EMBL/GenBank/DDBJ databases">
        <authorList>
            <consortium name="DOE Joint Genome Institute"/>
            <person name="Ahrendt S."/>
            <person name="Looney B.P."/>
            <person name="Miyauchi S."/>
            <person name="Morin E."/>
            <person name="Drula E."/>
            <person name="Courty P.E."/>
            <person name="Chicoki N."/>
            <person name="Fauchery L."/>
            <person name="Kohler A."/>
            <person name="Kuo A."/>
            <person name="Labutti K."/>
            <person name="Pangilinan J."/>
            <person name="Lipzen A."/>
            <person name="Riley R."/>
            <person name="Andreopoulos W."/>
            <person name="He G."/>
            <person name="Johnson J."/>
            <person name="Barry K.W."/>
            <person name="Grigoriev I.V."/>
            <person name="Nagy L."/>
            <person name="Hibbett D."/>
            <person name="Henrissat B."/>
            <person name="Matheny P.B."/>
            <person name="Labbe J."/>
            <person name="Martin F."/>
        </authorList>
    </citation>
    <scope>NUCLEOTIDE SEQUENCE</scope>
    <source>
        <strain evidence="1">FP105234-sp</strain>
    </source>
</reference>